<accession>A0AAN6UYC2</accession>
<feature type="region of interest" description="Disordered" evidence="2">
    <location>
        <begin position="837"/>
        <end position="860"/>
    </location>
</feature>
<evidence type="ECO:0000259" key="3">
    <source>
        <dbReference type="Pfam" id="PF24883"/>
    </source>
</evidence>
<feature type="compositionally biased region" description="Polar residues" evidence="2">
    <location>
        <begin position="980"/>
        <end position="992"/>
    </location>
</feature>
<keyword evidence="5" id="KW-1185">Reference proteome</keyword>
<dbReference type="SUPFAM" id="SSF52540">
    <property type="entry name" value="P-loop containing nucleoside triphosphate hydrolases"/>
    <property type="match status" value="1"/>
</dbReference>
<reference evidence="4" key="2">
    <citation type="submission" date="2023-05" db="EMBL/GenBank/DDBJ databases">
        <authorList>
            <consortium name="Lawrence Berkeley National Laboratory"/>
            <person name="Steindorff A."/>
            <person name="Hensen N."/>
            <person name="Bonometti L."/>
            <person name="Westerberg I."/>
            <person name="Brannstrom I.O."/>
            <person name="Guillou S."/>
            <person name="Cros-Aarteil S."/>
            <person name="Calhoun S."/>
            <person name="Haridas S."/>
            <person name="Kuo A."/>
            <person name="Mondo S."/>
            <person name="Pangilinan J."/>
            <person name="Riley R."/>
            <person name="Labutti K."/>
            <person name="Andreopoulos B."/>
            <person name="Lipzen A."/>
            <person name="Chen C."/>
            <person name="Yanf M."/>
            <person name="Daum C."/>
            <person name="Ng V."/>
            <person name="Clum A."/>
            <person name="Ohm R."/>
            <person name="Martin F."/>
            <person name="Silar P."/>
            <person name="Natvig D."/>
            <person name="Lalanne C."/>
            <person name="Gautier V."/>
            <person name="Ament-Velasquez S.L."/>
            <person name="Kruys A."/>
            <person name="Hutchinson M.I."/>
            <person name="Powell A.J."/>
            <person name="Barry K."/>
            <person name="Miller A.N."/>
            <person name="Grigoriev I.V."/>
            <person name="Debuchy R."/>
            <person name="Gladieux P."/>
            <person name="Thoren M.H."/>
            <person name="Johannesson H."/>
        </authorList>
    </citation>
    <scope>NUCLEOTIDE SEQUENCE</scope>
    <source>
        <strain evidence="4">CBS 141.50</strain>
    </source>
</reference>
<evidence type="ECO:0000256" key="2">
    <source>
        <dbReference type="SAM" id="MobiDB-lite"/>
    </source>
</evidence>
<dbReference type="InterPro" id="IPR027417">
    <property type="entry name" value="P-loop_NTPase"/>
</dbReference>
<dbReference type="GeneID" id="87821457"/>
<dbReference type="InterPro" id="IPR056884">
    <property type="entry name" value="NPHP3-like_N"/>
</dbReference>
<feature type="compositionally biased region" description="Acidic residues" evidence="2">
    <location>
        <begin position="845"/>
        <end position="855"/>
    </location>
</feature>
<reference evidence="4" key="1">
    <citation type="journal article" date="2023" name="Mol. Phylogenet. Evol.">
        <title>Genome-scale phylogeny and comparative genomics of the fungal order Sordariales.</title>
        <authorList>
            <person name="Hensen N."/>
            <person name="Bonometti L."/>
            <person name="Westerberg I."/>
            <person name="Brannstrom I.O."/>
            <person name="Guillou S."/>
            <person name="Cros-Aarteil S."/>
            <person name="Calhoun S."/>
            <person name="Haridas S."/>
            <person name="Kuo A."/>
            <person name="Mondo S."/>
            <person name="Pangilinan J."/>
            <person name="Riley R."/>
            <person name="LaButti K."/>
            <person name="Andreopoulos B."/>
            <person name="Lipzen A."/>
            <person name="Chen C."/>
            <person name="Yan M."/>
            <person name="Daum C."/>
            <person name="Ng V."/>
            <person name="Clum A."/>
            <person name="Steindorff A."/>
            <person name="Ohm R.A."/>
            <person name="Martin F."/>
            <person name="Silar P."/>
            <person name="Natvig D.O."/>
            <person name="Lalanne C."/>
            <person name="Gautier V."/>
            <person name="Ament-Velasquez S.L."/>
            <person name="Kruys A."/>
            <person name="Hutchinson M.I."/>
            <person name="Powell A.J."/>
            <person name="Barry K."/>
            <person name="Miller A.N."/>
            <person name="Grigoriev I.V."/>
            <person name="Debuchy R."/>
            <person name="Gladieux P."/>
            <person name="Hiltunen Thoren M."/>
            <person name="Johannesson H."/>
        </authorList>
    </citation>
    <scope>NUCLEOTIDE SEQUENCE</scope>
    <source>
        <strain evidence="4">CBS 141.50</strain>
    </source>
</reference>
<sequence length="1020" mass="116055">MDPVSGLALACNILDMIERGYKCAATIKKLHDSQTGLLKQHEMLVGETDTLSDIAGEIDTLSDIAGARQTDERNRQEMPVYLRCHPNPRQQVRDMTRLSESQILEVSDTLRVLSSSLNKAAQSNDSGQSSSVLEKLQELLCAATEATEASKISQVLDELYFPTMKERFSNVGEIAPRTFDWIFKDSGTFLDKQPGSKITFRDWLRSGTGIFHIEGKPGSGKSTLMKHICDHHETENFLREWAGEKRLITWRFFFWRPGTPEQKSLRGLTRGLLWGIIRRERQLAKLLFPRLWRPTEFPESPPSQFIDLSDEDVDKALGLLHLQQWASSPCRNVKLCVSSRQLPVFSHAFSPAQRLTIHLFTHEDIVALVDERLEQNGAFRELAKSEKYRCGQMVAQVISRAEGVFLWVCIVLNRLEDSLRNGDSITMLESIVKTAPTELDDLFSYILTSIPLHYRRQAFIMLALAMRLDDFLLSEELRDSDSRAGKPEYENSGWRLSLFSCSYLLEGLDDKSKSLEKVFNDEIATCTLAWMTLIDLSYREKKKLYGHANKEPYLIFDSQGDKYDPEKKDLCAPTVLINKRLHPGAQLDFYLPMLLFQIGRVPATDPELIMPLLQQIEQELLYHQFGIRTFNEIPEYQRHYYDMVSLYSSACVGGHNELICWDHENKSLSLTRGQDWMIANLLGSVIHRLPFYRGGTTVEFYLHRDTTIVEYFFRAGVSAATQVDLNPHDLPRIGSPALRSELGVKPLLPKPSHRSPEDSILLEGTAHRATLRDLFVVSLLIKPRYKFTERFHLCLYPFPPVFGEMLQIFMKYGATFSITMSLDDLYRRKEFDPDRDIELLPSDSESYDDDDDDEGNGNTWLMTGRPKYQIMRRIGLTRDGNWRKLITFDGVIELLISSGGSITLGEFLRFIGGPCLDVPVSPVDDAQPDGGLAAAPSSSPDESFAAAPLDVERKQQPQQQRRQQQQQQQQTKETLEKAETSGNEDLGSQATKQPGLFPWVTLETLSPRDPAPDVGCRDEK</sequence>
<name>A0AAN6UYC2_9PEZI</name>
<protein>
    <recommendedName>
        <fullName evidence="3">Nephrocystin 3-like N-terminal domain-containing protein</fullName>
    </recommendedName>
</protein>
<dbReference type="PANTHER" id="PTHR10039">
    <property type="entry name" value="AMELOGENIN"/>
    <property type="match status" value="1"/>
</dbReference>
<dbReference type="Pfam" id="PF24883">
    <property type="entry name" value="NPHP3_N"/>
    <property type="match status" value="1"/>
</dbReference>
<evidence type="ECO:0000313" key="5">
    <source>
        <dbReference type="Proteomes" id="UP001302676"/>
    </source>
</evidence>
<dbReference type="AlphaFoldDB" id="A0AAN6UYC2"/>
<keyword evidence="1" id="KW-0677">Repeat</keyword>
<dbReference type="Proteomes" id="UP001302676">
    <property type="component" value="Unassembled WGS sequence"/>
</dbReference>
<feature type="compositionally biased region" description="Low complexity" evidence="2">
    <location>
        <begin position="956"/>
        <end position="970"/>
    </location>
</feature>
<feature type="domain" description="Nephrocystin 3-like N-terminal" evidence="3">
    <location>
        <begin position="199"/>
        <end position="300"/>
    </location>
</feature>
<comment type="caution">
    <text evidence="4">The sequence shown here is derived from an EMBL/GenBank/DDBJ whole genome shotgun (WGS) entry which is preliminary data.</text>
</comment>
<evidence type="ECO:0000256" key="1">
    <source>
        <dbReference type="ARBA" id="ARBA00022737"/>
    </source>
</evidence>
<organism evidence="4 5">
    <name type="scientific">Dichotomopilus funicola</name>
    <dbReference type="NCBI Taxonomy" id="1934379"/>
    <lineage>
        <taxon>Eukaryota</taxon>
        <taxon>Fungi</taxon>
        <taxon>Dikarya</taxon>
        <taxon>Ascomycota</taxon>
        <taxon>Pezizomycotina</taxon>
        <taxon>Sordariomycetes</taxon>
        <taxon>Sordariomycetidae</taxon>
        <taxon>Sordariales</taxon>
        <taxon>Chaetomiaceae</taxon>
        <taxon>Dichotomopilus</taxon>
    </lineage>
</organism>
<dbReference type="RefSeq" id="XP_062633502.1">
    <property type="nucleotide sequence ID" value="XM_062784844.1"/>
</dbReference>
<dbReference type="EMBL" id="MU853639">
    <property type="protein sequence ID" value="KAK4140131.1"/>
    <property type="molecule type" value="Genomic_DNA"/>
</dbReference>
<dbReference type="PANTHER" id="PTHR10039:SF5">
    <property type="entry name" value="NACHT DOMAIN-CONTAINING PROTEIN"/>
    <property type="match status" value="1"/>
</dbReference>
<gene>
    <name evidence="4" type="ORF">C8A04DRAFT_40145</name>
</gene>
<evidence type="ECO:0000313" key="4">
    <source>
        <dbReference type="EMBL" id="KAK4140131.1"/>
    </source>
</evidence>
<proteinExistence type="predicted"/>
<feature type="region of interest" description="Disordered" evidence="2">
    <location>
        <begin position="921"/>
        <end position="1020"/>
    </location>
</feature>